<dbReference type="Pfam" id="PF00672">
    <property type="entry name" value="HAMP"/>
    <property type="match status" value="1"/>
</dbReference>
<comment type="subcellular location">
    <subcellularLocation>
        <location evidence="2">Cell membrane</location>
        <topology evidence="2">Multi-pass membrane protein</topology>
    </subcellularLocation>
</comment>
<evidence type="ECO:0000256" key="5">
    <source>
        <dbReference type="ARBA" id="ARBA00022475"/>
    </source>
</evidence>
<dbReference type="Gene3D" id="3.30.565.10">
    <property type="entry name" value="Histidine kinase-like ATPase, C-terminal domain"/>
    <property type="match status" value="1"/>
</dbReference>
<dbReference type="InterPro" id="IPR004358">
    <property type="entry name" value="Sig_transdc_His_kin-like_C"/>
</dbReference>
<comment type="catalytic activity">
    <reaction evidence="1">
        <text>ATP + protein L-histidine = ADP + protein N-phospho-L-histidine.</text>
        <dbReference type="EC" id="2.7.13.3"/>
    </reaction>
</comment>
<evidence type="ECO:0000259" key="19">
    <source>
        <dbReference type="PROSITE" id="PS50885"/>
    </source>
</evidence>
<dbReference type="InterPro" id="IPR036250">
    <property type="entry name" value="AcylCo_DH-like_C"/>
</dbReference>
<keyword evidence="8 16" id="KW-0812">Transmembrane</keyword>
<feature type="transmembrane region" description="Helical" evidence="16">
    <location>
        <begin position="399"/>
        <end position="416"/>
    </location>
</feature>
<dbReference type="Pfam" id="PF02518">
    <property type="entry name" value="HATPase_c"/>
    <property type="match status" value="1"/>
</dbReference>
<dbReference type="CDD" id="cd17574">
    <property type="entry name" value="REC_OmpR"/>
    <property type="match status" value="1"/>
</dbReference>
<dbReference type="SUPFAM" id="SSF47203">
    <property type="entry name" value="Acyl-CoA dehydrogenase C-terminal domain-like"/>
    <property type="match status" value="1"/>
</dbReference>
<dbReference type="SMART" id="SM00448">
    <property type="entry name" value="REC"/>
    <property type="match status" value="1"/>
</dbReference>
<dbReference type="PANTHER" id="PTHR45528">
    <property type="entry name" value="SENSOR HISTIDINE KINASE CPXA"/>
    <property type="match status" value="1"/>
</dbReference>
<dbReference type="Pfam" id="PF00512">
    <property type="entry name" value="HisKA"/>
    <property type="match status" value="1"/>
</dbReference>
<evidence type="ECO:0000256" key="8">
    <source>
        <dbReference type="ARBA" id="ARBA00022692"/>
    </source>
</evidence>
<dbReference type="SUPFAM" id="SSF56645">
    <property type="entry name" value="Acyl-CoA dehydrogenase NM domain-like"/>
    <property type="match status" value="1"/>
</dbReference>
<feature type="domain" description="Histidine kinase" evidence="17">
    <location>
        <begin position="640"/>
        <end position="834"/>
    </location>
</feature>
<feature type="transmembrane region" description="Helical" evidence="16">
    <location>
        <begin position="1057"/>
        <end position="1084"/>
    </location>
</feature>
<evidence type="ECO:0000256" key="11">
    <source>
        <dbReference type="ARBA" id="ARBA00022840"/>
    </source>
</evidence>
<feature type="modified residue" description="4-aspartylphosphate" evidence="15">
    <location>
        <position position="363"/>
    </location>
</feature>
<evidence type="ECO:0000256" key="1">
    <source>
        <dbReference type="ARBA" id="ARBA00000085"/>
    </source>
</evidence>
<keyword evidence="10" id="KW-0418">Kinase</keyword>
<dbReference type="InterPro" id="IPR024674">
    <property type="entry name" value="HpaB/PvcC/4-BUDH_N"/>
</dbReference>
<feature type="domain" description="HAMP" evidence="19">
    <location>
        <begin position="573"/>
        <end position="625"/>
    </location>
</feature>
<dbReference type="InterPro" id="IPR011006">
    <property type="entry name" value="CheY-like_superfamily"/>
</dbReference>
<name>A0A8J4SLL1_9STRA</name>
<dbReference type="Proteomes" id="UP000702964">
    <property type="component" value="Unassembled WGS sequence"/>
</dbReference>
<evidence type="ECO:0000313" key="21">
    <source>
        <dbReference type="Proteomes" id="UP000702964"/>
    </source>
</evidence>
<protein>
    <recommendedName>
        <fullName evidence="4">histidine kinase</fullName>
        <ecNumber evidence="4">2.7.13.3</ecNumber>
    </recommendedName>
</protein>
<dbReference type="CDD" id="cd00075">
    <property type="entry name" value="HATPase"/>
    <property type="match status" value="1"/>
</dbReference>
<keyword evidence="14 16" id="KW-0472">Membrane</keyword>
<feature type="transmembrane region" description="Helical" evidence="16">
    <location>
        <begin position="1012"/>
        <end position="1037"/>
    </location>
</feature>
<feature type="domain" description="Response regulatory" evidence="18">
    <location>
        <begin position="315"/>
        <end position="426"/>
    </location>
</feature>
<dbReference type="Pfam" id="PF03241">
    <property type="entry name" value="HpaB"/>
    <property type="match status" value="1"/>
</dbReference>
<evidence type="ECO:0000256" key="3">
    <source>
        <dbReference type="ARBA" id="ARBA00009773"/>
    </source>
</evidence>
<evidence type="ECO:0000256" key="13">
    <source>
        <dbReference type="ARBA" id="ARBA00023012"/>
    </source>
</evidence>
<keyword evidence="13" id="KW-0902">Two-component regulatory system</keyword>
<dbReference type="InterPro" id="IPR009100">
    <property type="entry name" value="AcylCoA_DH/oxidase_NM_dom_sf"/>
</dbReference>
<reference evidence="20" key="1">
    <citation type="journal article" date="2015" name="Genom Data">
        <title>Draft genome sequences of Phytophthora kernoviae and Phytophthora ramorum lineage EU2 from Scotland.</title>
        <authorList>
            <person name="Sambles C."/>
            <person name="Schlenzig A."/>
            <person name="O'Neill P."/>
            <person name="Grant M."/>
            <person name="Studholme D.J."/>
        </authorList>
    </citation>
    <scope>NUCLEOTIDE SEQUENCE</scope>
    <source>
        <strain evidence="20">00238/432</strain>
    </source>
</reference>
<sequence length="1103" mass="123923">MSRLSDYARSRLTGWYATRDSMTVYDPAFGGKIAAYYDEAKRKDAFLTIVQRDPQINRALPVGEDEDAMLRIMSTNTEGVVLRGAKMVATAAPYADDIIAYPIQRIPGHRPELAHMVIVAAGSPGLHMRVLLHNNPEAVWQIRCNAASSSLAYHQSIIRLHSKLEFITAITSSIAKEIGVDSFLNVQEQLGEMISQMHTIEGLIIASEAQAAPDIHGNWLPAFKYIETARNLGNRYYPRAVEILKTIAAGGLIQIPSGKLELENSMSPMMNKYLGGVTMQAPEKIRLFQLAWELTGSPLGARHDLYERFYAGDPVRNRANDEPEIVELLQLYLEKDYNIVTAVNGVDALQCIRSTQIDLVILDIMMPVMDGLQLIKQIRSTHHMPVLFLSAKSQDHDKILGLGLAIVYIIITLDVVDFRISDQVVDPDLNVEAHVYVTELENEWLSASSDEANNTEIQRLKDSGGWIEVLDADRRVIRYIGDKQDTFTQYSEAELYEGLENRNEQPYYYSISPLSTDGTAEYVLLKIPRELVSVRINDNQLITNLKHPLSFYIMIGIGLVLLLIFVYSYWVARRIKKPLSILSLGLTQMIQGNYSTRMSISAEREFVQIGETFNYMADVIENTSAEKRYAEESKQRLIVDLSHDLKTPITSIQGYAQALVEGRGEDKDRQQRYLGYIYNKSVQVARMIQNMLELLKVDSPDFRMHIQQREIGEFVREIMADTYGEIEQNHFGLHVLVPDEEIYARYDPELLSRVIQNLITNALSYNPRGTELRVELIPLDNHVVIEVADTGVGIPQELWATIFDPFVRGDEARSGTGGTGLGLAIARRNTEKMGLWPSLREQLVNLVENAPNLLNSLSLQLKELEQNGAITALFPEGSTPFSQITDYINKGFTFVTNYVSGFFSLISSFAIVLFTFPIILFYMLKQGEKFGRKLVHIAPKRFQKDSREVVLEIDQALSGFIVGRVLVNLALGVLMYIGFLIIGLPYALLLTVIAVIMNFVPFIGAILSSVPIVIMGLVVSPSVAIWSLIIILVAQQIQDNLVAPYVFGKKLDIHPLTTIILVLGAGDLGGIIAILIIIPVYMIVKIILVRIYQLFFKDKWQNA</sequence>
<keyword evidence="9" id="KW-0547">Nucleotide-binding</keyword>
<evidence type="ECO:0000256" key="10">
    <source>
        <dbReference type="ARBA" id="ARBA00022777"/>
    </source>
</evidence>
<evidence type="ECO:0000256" key="14">
    <source>
        <dbReference type="ARBA" id="ARBA00023136"/>
    </source>
</evidence>
<keyword evidence="6 15" id="KW-0597">Phosphoprotein</keyword>
<dbReference type="InterPro" id="IPR024719">
    <property type="entry name" value="HpaB/PvcC/4-BUDH_C"/>
</dbReference>
<evidence type="ECO:0000313" key="20">
    <source>
        <dbReference type="EMBL" id="KAF4325945.1"/>
    </source>
</evidence>
<dbReference type="CDD" id="cd00082">
    <property type="entry name" value="HisKA"/>
    <property type="match status" value="1"/>
</dbReference>
<dbReference type="SUPFAM" id="SSF55874">
    <property type="entry name" value="ATPase domain of HSP90 chaperone/DNA topoisomerase II/histidine kinase"/>
    <property type="match status" value="1"/>
</dbReference>
<evidence type="ECO:0000256" key="7">
    <source>
        <dbReference type="ARBA" id="ARBA00022679"/>
    </source>
</evidence>
<dbReference type="InterPro" id="IPR001789">
    <property type="entry name" value="Sig_transdc_resp-reg_receiver"/>
</dbReference>
<organism evidence="20 21">
    <name type="scientific">Phytophthora kernoviae 00238/432</name>
    <dbReference type="NCBI Taxonomy" id="1284355"/>
    <lineage>
        <taxon>Eukaryota</taxon>
        <taxon>Sar</taxon>
        <taxon>Stramenopiles</taxon>
        <taxon>Oomycota</taxon>
        <taxon>Peronosporomycetes</taxon>
        <taxon>Peronosporales</taxon>
        <taxon>Peronosporaceae</taxon>
        <taxon>Phytophthora</taxon>
    </lineage>
</organism>
<dbReference type="GO" id="GO:0000155">
    <property type="term" value="F:phosphorelay sensor kinase activity"/>
    <property type="evidence" value="ECO:0007669"/>
    <property type="project" value="InterPro"/>
</dbReference>
<keyword evidence="5" id="KW-1003">Cell membrane</keyword>
<dbReference type="Pfam" id="PF00072">
    <property type="entry name" value="Response_reg"/>
    <property type="match status" value="1"/>
</dbReference>
<dbReference type="Gene3D" id="1.10.287.130">
    <property type="match status" value="1"/>
</dbReference>
<keyword evidence="11" id="KW-0067">ATP-binding</keyword>
<evidence type="ECO:0000259" key="18">
    <source>
        <dbReference type="PROSITE" id="PS50110"/>
    </source>
</evidence>
<dbReference type="PRINTS" id="PR00344">
    <property type="entry name" value="BCTRLSENSOR"/>
</dbReference>
<comment type="similarity">
    <text evidence="3">Belongs to the autoinducer-2 exporter (AI-2E) (TC 2.A.86) family.</text>
</comment>
<evidence type="ECO:0000256" key="2">
    <source>
        <dbReference type="ARBA" id="ARBA00004651"/>
    </source>
</evidence>
<evidence type="ECO:0000256" key="15">
    <source>
        <dbReference type="PROSITE-ProRule" id="PRU00169"/>
    </source>
</evidence>
<dbReference type="InterPro" id="IPR050398">
    <property type="entry name" value="HssS/ArlS-like"/>
</dbReference>
<reference evidence="20" key="2">
    <citation type="submission" date="2020-02" db="EMBL/GenBank/DDBJ databases">
        <authorList>
            <person name="Studholme D.J."/>
        </authorList>
    </citation>
    <scope>NUCLEOTIDE SEQUENCE</scope>
    <source>
        <strain evidence="20">00238/432</strain>
    </source>
</reference>
<feature type="transmembrane region" description="Helical" evidence="16">
    <location>
        <begin position="973"/>
        <end position="1000"/>
    </location>
</feature>
<feature type="transmembrane region" description="Helical" evidence="16">
    <location>
        <begin position="549"/>
        <end position="570"/>
    </location>
</feature>
<dbReference type="InterPro" id="IPR005467">
    <property type="entry name" value="His_kinase_dom"/>
</dbReference>
<dbReference type="Gene3D" id="2.40.110.10">
    <property type="entry name" value="Butyryl-CoA Dehydrogenase, subunit A, domain 2"/>
    <property type="match status" value="1"/>
</dbReference>
<dbReference type="Gene3D" id="6.10.340.10">
    <property type="match status" value="1"/>
</dbReference>
<evidence type="ECO:0000256" key="6">
    <source>
        <dbReference type="ARBA" id="ARBA00022553"/>
    </source>
</evidence>
<keyword evidence="7" id="KW-0808">Transferase</keyword>
<dbReference type="GO" id="GO:0016627">
    <property type="term" value="F:oxidoreductase activity, acting on the CH-CH group of donors"/>
    <property type="evidence" value="ECO:0007669"/>
    <property type="project" value="InterPro"/>
</dbReference>
<dbReference type="InterPro" id="IPR036097">
    <property type="entry name" value="HisK_dim/P_sf"/>
</dbReference>
<dbReference type="InterPro" id="IPR002549">
    <property type="entry name" value="AI-2E-like"/>
</dbReference>
<dbReference type="Pfam" id="PF11794">
    <property type="entry name" value="HpaB_N"/>
    <property type="match status" value="1"/>
</dbReference>
<dbReference type="InterPro" id="IPR003594">
    <property type="entry name" value="HATPase_dom"/>
</dbReference>
<dbReference type="PROSITE" id="PS50109">
    <property type="entry name" value="HIS_KIN"/>
    <property type="match status" value="1"/>
</dbReference>
<evidence type="ECO:0000256" key="16">
    <source>
        <dbReference type="SAM" id="Phobius"/>
    </source>
</evidence>
<dbReference type="PANTHER" id="PTHR45528:SF1">
    <property type="entry name" value="SENSOR HISTIDINE KINASE CPXA"/>
    <property type="match status" value="1"/>
</dbReference>
<dbReference type="SUPFAM" id="SSF52172">
    <property type="entry name" value="CheY-like"/>
    <property type="match status" value="1"/>
</dbReference>
<dbReference type="GO" id="GO:0005886">
    <property type="term" value="C:plasma membrane"/>
    <property type="evidence" value="ECO:0007669"/>
    <property type="project" value="UniProtKB-SubCell"/>
</dbReference>
<dbReference type="Pfam" id="PF01594">
    <property type="entry name" value="AI-2E_transport"/>
    <property type="match status" value="1"/>
</dbReference>
<dbReference type="GO" id="GO:0005524">
    <property type="term" value="F:ATP binding"/>
    <property type="evidence" value="ECO:0007669"/>
    <property type="project" value="UniProtKB-KW"/>
</dbReference>
<dbReference type="Gene3D" id="1.20.140.10">
    <property type="entry name" value="Butyryl-CoA Dehydrogenase, subunit A, domain 3"/>
    <property type="match status" value="1"/>
</dbReference>
<evidence type="ECO:0000256" key="4">
    <source>
        <dbReference type="ARBA" id="ARBA00012438"/>
    </source>
</evidence>
<dbReference type="InterPro" id="IPR046373">
    <property type="entry name" value="Acyl-CoA_Oxase/DH_mid-dom_sf"/>
</dbReference>
<dbReference type="EC" id="2.7.13.3" evidence="4"/>
<evidence type="ECO:0000259" key="17">
    <source>
        <dbReference type="PROSITE" id="PS50109"/>
    </source>
</evidence>
<keyword evidence="12 16" id="KW-1133">Transmembrane helix</keyword>
<feature type="transmembrane region" description="Helical" evidence="16">
    <location>
        <begin position="902"/>
        <end position="924"/>
    </location>
</feature>
<evidence type="ECO:0000256" key="9">
    <source>
        <dbReference type="ARBA" id="ARBA00022741"/>
    </source>
</evidence>
<dbReference type="SUPFAM" id="SSF47384">
    <property type="entry name" value="Homodimeric domain of signal transducing histidine kinase"/>
    <property type="match status" value="1"/>
</dbReference>
<dbReference type="SMART" id="SM00387">
    <property type="entry name" value="HATPase_c"/>
    <property type="match status" value="1"/>
</dbReference>
<dbReference type="EMBL" id="AOFI03000001">
    <property type="protein sequence ID" value="KAF4325945.1"/>
    <property type="molecule type" value="Genomic_DNA"/>
</dbReference>
<gene>
    <name evidence="20" type="ORF">G195_000404</name>
</gene>
<dbReference type="PROSITE" id="PS50885">
    <property type="entry name" value="HAMP"/>
    <property type="match status" value="1"/>
</dbReference>
<dbReference type="SMART" id="SM00388">
    <property type="entry name" value="HisKA"/>
    <property type="match status" value="1"/>
</dbReference>
<proteinExistence type="inferred from homology"/>
<accession>A0A8J4SLL1</accession>
<dbReference type="Gene3D" id="3.40.50.2300">
    <property type="match status" value="1"/>
</dbReference>
<dbReference type="CDD" id="cd06225">
    <property type="entry name" value="HAMP"/>
    <property type="match status" value="1"/>
</dbReference>
<dbReference type="InterPro" id="IPR036890">
    <property type="entry name" value="HATPase_C_sf"/>
</dbReference>
<dbReference type="AlphaFoldDB" id="A0A8J4SLL1"/>
<comment type="caution">
    <text evidence="20">The sequence shown here is derived from an EMBL/GenBank/DDBJ whole genome shotgun (WGS) entry which is preliminary data.</text>
</comment>
<evidence type="ECO:0000256" key="12">
    <source>
        <dbReference type="ARBA" id="ARBA00022989"/>
    </source>
</evidence>
<dbReference type="InterPro" id="IPR003661">
    <property type="entry name" value="HisK_dim/P_dom"/>
</dbReference>
<dbReference type="PROSITE" id="PS50110">
    <property type="entry name" value="RESPONSE_REGULATORY"/>
    <property type="match status" value="1"/>
</dbReference>
<dbReference type="InterPro" id="IPR003660">
    <property type="entry name" value="HAMP_dom"/>
</dbReference>